<dbReference type="EMBL" id="DSJL01000011">
    <property type="protein sequence ID" value="HEF65321.1"/>
    <property type="molecule type" value="Genomic_DNA"/>
</dbReference>
<reference evidence="2" key="1">
    <citation type="journal article" date="2020" name="mSystems">
        <title>Genome- and Community-Level Interaction Insights into Carbon Utilization and Element Cycling Functions of Hydrothermarchaeota in Hydrothermal Sediment.</title>
        <authorList>
            <person name="Zhou Z."/>
            <person name="Liu Y."/>
            <person name="Xu W."/>
            <person name="Pan J."/>
            <person name="Luo Z.H."/>
            <person name="Li M."/>
        </authorList>
    </citation>
    <scope>NUCLEOTIDE SEQUENCE [LARGE SCALE GENOMIC DNA]</scope>
    <source>
        <strain evidence="2">SpSt-222</strain>
    </source>
</reference>
<sequence length="104" mass="11965">MRCSVVRLAKWIALGLIGAALYDQLRRAPAERTWMGQIGPVPYNFRIPSLERLRASLWNPDDPRLITPMPWGIGWSVNLAQAWRRLSPLVEQARRRFTAAPDEQ</sequence>
<accession>A0A7C1JUN2</accession>
<dbReference type="Pfam" id="PF19124">
    <property type="entry name" value="DUF5808"/>
    <property type="match status" value="1"/>
</dbReference>
<comment type="caution">
    <text evidence="2">The sequence shown here is derived from an EMBL/GenBank/DDBJ whole genome shotgun (WGS) entry which is preliminary data.</text>
</comment>
<gene>
    <name evidence="2" type="ORF">ENP47_06965</name>
</gene>
<protein>
    <recommendedName>
        <fullName evidence="1">DUF5808 domain-containing protein</fullName>
    </recommendedName>
</protein>
<feature type="domain" description="DUF5808" evidence="1">
    <location>
        <begin position="60"/>
        <end position="81"/>
    </location>
</feature>
<name>A0A7C1JUN2_THERO</name>
<evidence type="ECO:0000259" key="1">
    <source>
        <dbReference type="Pfam" id="PF19124"/>
    </source>
</evidence>
<organism evidence="2">
    <name type="scientific">Thermomicrobium roseum</name>
    <dbReference type="NCBI Taxonomy" id="500"/>
    <lineage>
        <taxon>Bacteria</taxon>
        <taxon>Pseudomonadati</taxon>
        <taxon>Thermomicrobiota</taxon>
        <taxon>Thermomicrobia</taxon>
        <taxon>Thermomicrobiales</taxon>
        <taxon>Thermomicrobiaceae</taxon>
        <taxon>Thermomicrobium</taxon>
    </lineage>
</organism>
<evidence type="ECO:0000313" key="2">
    <source>
        <dbReference type="EMBL" id="HEF65321.1"/>
    </source>
</evidence>
<proteinExistence type="predicted"/>
<dbReference type="InterPro" id="IPR043831">
    <property type="entry name" value="DUF5808"/>
</dbReference>
<dbReference type="AlphaFoldDB" id="A0A7C1JUN2"/>